<evidence type="ECO:0000259" key="12">
    <source>
        <dbReference type="PROSITE" id="PS51163"/>
    </source>
</evidence>
<accession>A0ABY8MJE3</accession>
<evidence type="ECO:0000313" key="14">
    <source>
        <dbReference type="Proteomes" id="UP001228690"/>
    </source>
</evidence>
<dbReference type="EMBL" id="CP123443">
    <property type="protein sequence ID" value="WGK69926.1"/>
    <property type="molecule type" value="Genomic_DNA"/>
</dbReference>
<keyword evidence="8" id="KW-0547">Nucleotide-binding</keyword>
<dbReference type="PROSITE" id="PS51163">
    <property type="entry name" value="YRDC"/>
    <property type="match status" value="1"/>
</dbReference>
<evidence type="ECO:0000256" key="6">
    <source>
        <dbReference type="ARBA" id="ARBA00022694"/>
    </source>
</evidence>
<evidence type="ECO:0000256" key="8">
    <source>
        <dbReference type="ARBA" id="ARBA00022741"/>
    </source>
</evidence>
<dbReference type="EC" id="2.7.7.87" evidence="3"/>
<protein>
    <recommendedName>
        <fullName evidence="10">L-threonylcarbamoyladenylate synthase</fullName>
        <ecNumber evidence="3">2.7.7.87</ecNumber>
    </recommendedName>
    <alternativeName>
        <fullName evidence="10">L-threonylcarbamoyladenylate synthase</fullName>
    </alternativeName>
</protein>
<evidence type="ECO:0000256" key="3">
    <source>
        <dbReference type="ARBA" id="ARBA00012584"/>
    </source>
</evidence>
<proteinExistence type="inferred from homology"/>
<evidence type="ECO:0000256" key="4">
    <source>
        <dbReference type="ARBA" id="ARBA00022490"/>
    </source>
</evidence>
<keyword evidence="9" id="KW-0067">ATP-binding</keyword>
<organism evidence="13 14">
    <name type="scientific">Candidatus Haliotispira prima</name>
    <dbReference type="NCBI Taxonomy" id="3034016"/>
    <lineage>
        <taxon>Bacteria</taxon>
        <taxon>Pseudomonadati</taxon>
        <taxon>Spirochaetota</taxon>
        <taxon>Spirochaetia</taxon>
        <taxon>Spirochaetales</taxon>
        <taxon>Spirochaetaceae</taxon>
        <taxon>Candidatus Haliotispira</taxon>
    </lineage>
</organism>
<dbReference type="RefSeq" id="WP_326928123.1">
    <property type="nucleotide sequence ID" value="NZ_CP123443.1"/>
</dbReference>
<keyword evidence="7 13" id="KW-0548">Nucleotidyltransferase</keyword>
<dbReference type="PANTHER" id="PTHR17490:SF16">
    <property type="entry name" value="THREONYLCARBAMOYL-AMP SYNTHASE"/>
    <property type="match status" value="1"/>
</dbReference>
<keyword evidence="4" id="KW-0963">Cytoplasm</keyword>
<evidence type="ECO:0000256" key="11">
    <source>
        <dbReference type="ARBA" id="ARBA00048366"/>
    </source>
</evidence>
<dbReference type="GO" id="GO:0061710">
    <property type="term" value="F:L-threonylcarbamoyladenylate synthase"/>
    <property type="evidence" value="ECO:0007669"/>
    <property type="project" value="UniProtKB-EC"/>
</dbReference>
<evidence type="ECO:0000256" key="9">
    <source>
        <dbReference type="ARBA" id="ARBA00022840"/>
    </source>
</evidence>
<comment type="subcellular location">
    <subcellularLocation>
        <location evidence="1">Cytoplasm</location>
    </subcellularLocation>
</comment>
<keyword evidence="6" id="KW-0819">tRNA processing</keyword>
<dbReference type="InterPro" id="IPR050156">
    <property type="entry name" value="TC-AMP_synthase_SUA5"/>
</dbReference>
<dbReference type="Gene3D" id="3.90.870.10">
    <property type="entry name" value="DHBP synthase"/>
    <property type="match status" value="1"/>
</dbReference>
<evidence type="ECO:0000256" key="1">
    <source>
        <dbReference type="ARBA" id="ARBA00004496"/>
    </source>
</evidence>
<evidence type="ECO:0000256" key="2">
    <source>
        <dbReference type="ARBA" id="ARBA00007663"/>
    </source>
</evidence>
<comment type="similarity">
    <text evidence="2">Belongs to the SUA5 family.</text>
</comment>
<gene>
    <name evidence="13" type="ORF">P0082_03445</name>
</gene>
<reference evidence="13 14" key="1">
    <citation type="submission" date="2023-04" db="EMBL/GenBank/DDBJ databases">
        <title>Spirochaete genome identified in red abalone sample constitutes a novel genus.</title>
        <authorList>
            <person name="Sharma S.P."/>
            <person name="Purcell C.M."/>
            <person name="Hyde J.R."/>
            <person name="Severin A.J."/>
        </authorList>
    </citation>
    <scope>NUCLEOTIDE SEQUENCE [LARGE SCALE GENOMIC DNA]</scope>
    <source>
        <strain evidence="13 14">SP-2023</strain>
    </source>
</reference>
<dbReference type="SUPFAM" id="SSF55821">
    <property type="entry name" value="YrdC/RibB"/>
    <property type="match status" value="1"/>
</dbReference>
<evidence type="ECO:0000256" key="10">
    <source>
        <dbReference type="ARBA" id="ARBA00029774"/>
    </source>
</evidence>
<keyword evidence="5 13" id="KW-0808">Transferase</keyword>
<comment type="catalytic activity">
    <reaction evidence="11">
        <text>L-threonine + hydrogencarbonate + ATP = L-threonylcarbamoyladenylate + diphosphate + H2O</text>
        <dbReference type="Rhea" id="RHEA:36407"/>
        <dbReference type="ChEBI" id="CHEBI:15377"/>
        <dbReference type="ChEBI" id="CHEBI:17544"/>
        <dbReference type="ChEBI" id="CHEBI:30616"/>
        <dbReference type="ChEBI" id="CHEBI:33019"/>
        <dbReference type="ChEBI" id="CHEBI:57926"/>
        <dbReference type="ChEBI" id="CHEBI:73682"/>
        <dbReference type="EC" id="2.7.7.87"/>
    </reaction>
</comment>
<evidence type="ECO:0000256" key="5">
    <source>
        <dbReference type="ARBA" id="ARBA00022679"/>
    </source>
</evidence>
<dbReference type="InterPro" id="IPR006070">
    <property type="entry name" value="Sua5-like_dom"/>
</dbReference>
<dbReference type="Proteomes" id="UP001228690">
    <property type="component" value="Chromosome"/>
</dbReference>
<dbReference type="Pfam" id="PF01300">
    <property type="entry name" value="Sua5_yciO_yrdC"/>
    <property type="match status" value="1"/>
</dbReference>
<sequence>MKKGKVLLMLCDTIYGLVSKAPATYPTLLRIKGRPETKPFLQLFADLEQLAAGPWQLPPKELQQYWPGPLTCVLGPKSGEENQSSRQYIRSTEPYCRQDSQAVRIPKHRLLQELCRAVGGPLYSSSANRSGEPVPETTRELREVFAPEIAEGLILPYFPGPETETEKAASTIVDARCRPLRILRQGDLKLHNFQ</sequence>
<name>A0ABY8MJE3_9SPIO</name>
<dbReference type="InterPro" id="IPR017945">
    <property type="entry name" value="DHBP_synth_RibB-like_a/b_dom"/>
</dbReference>
<feature type="domain" description="YrdC-like" evidence="12">
    <location>
        <begin position="1"/>
        <end position="188"/>
    </location>
</feature>
<evidence type="ECO:0000256" key="7">
    <source>
        <dbReference type="ARBA" id="ARBA00022695"/>
    </source>
</evidence>
<evidence type="ECO:0000313" key="13">
    <source>
        <dbReference type="EMBL" id="WGK69926.1"/>
    </source>
</evidence>
<keyword evidence="14" id="KW-1185">Reference proteome</keyword>
<dbReference type="PANTHER" id="PTHR17490">
    <property type="entry name" value="SUA5"/>
    <property type="match status" value="1"/>
</dbReference>